<dbReference type="Pfam" id="PF02028">
    <property type="entry name" value="BCCT"/>
    <property type="match status" value="1"/>
</dbReference>
<dbReference type="NCBIfam" id="TIGR00842">
    <property type="entry name" value="bcct"/>
    <property type="match status" value="1"/>
</dbReference>
<dbReference type="RefSeq" id="WP_278158122.1">
    <property type="nucleotide sequence ID" value="NZ_CP121252.1"/>
</dbReference>
<evidence type="ECO:0000256" key="8">
    <source>
        <dbReference type="SAM" id="MobiDB-lite"/>
    </source>
</evidence>
<feature type="transmembrane region" description="Helical" evidence="9">
    <location>
        <begin position="161"/>
        <end position="181"/>
    </location>
</feature>
<dbReference type="EMBL" id="CP121252">
    <property type="protein sequence ID" value="WFP16945.1"/>
    <property type="molecule type" value="Genomic_DNA"/>
</dbReference>
<proteinExistence type="inferred from homology"/>
<feature type="transmembrane region" description="Helical" evidence="9">
    <location>
        <begin position="302"/>
        <end position="323"/>
    </location>
</feature>
<feature type="transmembrane region" description="Helical" evidence="9">
    <location>
        <begin position="393"/>
        <end position="410"/>
    </location>
</feature>
<keyword evidence="7 9" id="KW-0472">Membrane</keyword>
<feature type="compositionally biased region" description="Low complexity" evidence="8">
    <location>
        <begin position="25"/>
        <end position="34"/>
    </location>
</feature>
<reference evidence="10 11" key="1">
    <citation type="submission" date="2023-04" db="EMBL/GenBank/DDBJ databases">
        <title>Funneling lignin-derived compounds into biodiesel using alkali-halophilic Citricoccus sp. P2.</title>
        <authorList>
            <person name="Luo C.-B."/>
        </authorList>
    </citation>
    <scope>NUCLEOTIDE SEQUENCE [LARGE SCALE GENOMIC DNA]</scope>
    <source>
        <strain evidence="10 11">P2</strain>
    </source>
</reference>
<feature type="transmembrane region" description="Helical" evidence="9">
    <location>
        <begin position="84"/>
        <end position="102"/>
    </location>
</feature>
<sequence>MSTSEYESTDPGESPPGDGESAIDTGATTTAAPETEAHTEPEVHRVEELPAHLQIEEDDTDEQITEKLRRQGVKLGKGNITPRVFWPAMTIVAAIALAGMFLPEATDEVLQGIQGWIVEHLGWYYVLAIAFFIGFSLFICFSKYGKIRLGRDDDRPEFSVLTWFCMLFAAGMGIGLVFYGVGEPLTYATIDPKPGWEGDEADLAKLAMAQTFVHWGLHPWAIYAVIGLAVAYTIHRRGRPVSIRWVFEPLLGDKVKGWAGDVIDVLAIFGTIFGVATSLGLGVQQIGSGLTSIGIVDQSDNLLLVILIVVITFIATISVVSGVGRGMKWLSNINLSMAGILLISVLMLGPTLFLFQNLIESLGAYLANFMNMTFDVAAYTGEEGRTWASAWTLFYWGWWISWAPFVGIFIARISRGRTVREFITGVLLVPSIVGFIWFAVLGGTGIHRQLYGDGDLVPEDPAEFAADMSLFDVLGGLPLGTIFSFLAIILVAIFFITSSDSGSLVIDMLASGGHPNPPTWSRILFSALEGALAIGLLLAGGLQALQAASLATALPFSVILLLMCWATLRNLRADQERREEQVLQDRYKRLSRMLKKDFGVHFGPQVDERIDYRLTRSKGAFDRKPGQTKPEKPKRDEHPVRSVWRRAQDGWKPKTDGQSGQTDPGKD</sequence>
<name>A0ABY8H8B6_9MICC</name>
<dbReference type="PANTHER" id="PTHR30047">
    <property type="entry name" value="HIGH-AFFINITY CHOLINE TRANSPORT PROTEIN-RELATED"/>
    <property type="match status" value="1"/>
</dbReference>
<keyword evidence="4" id="KW-1003">Cell membrane</keyword>
<comment type="similarity">
    <text evidence="2">Belongs to the BCCT transporter (TC 2.A.15) family.</text>
</comment>
<keyword evidence="3" id="KW-0813">Transport</keyword>
<evidence type="ECO:0000256" key="7">
    <source>
        <dbReference type="ARBA" id="ARBA00023136"/>
    </source>
</evidence>
<feature type="transmembrane region" description="Helical" evidence="9">
    <location>
        <begin position="545"/>
        <end position="568"/>
    </location>
</feature>
<feature type="transmembrane region" description="Helical" evidence="9">
    <location>
        <begin position="122"/>
        <end position="141"/>
    </location>
</feature>
<evidence type="ECO:0000313" key="11">
    <source>
        <dbReference type="Proteomes" id="UP001219037"/>
    </source>
</evidence>
<accession>A0ABY8H8B6</accession>
<feature type="transmembrane region" description="Helical" evidence="9">
    <location>
        <begin position="519"/>
        <end position="539"/>
    </location>
</feature>
<comment type="subcellular location">
    <subcellularLocation>
        <location evidence="1">Cell membrane</location>
        <topology evidence="1">Multi-pass membrane protein</topology>
    </subcellularLocation>
</comment>
<dbReference type="Proteomes" id="UP001219037">
    <property type="component" value="Chromosome"/>
</dbReference>
<feature type="compositionally biased region" description="Basic and acidic residues" evidence="8">
    <location>
        <begin position="617"/>
        <end position="655"/>
    </location>
</feature>
<feature type="region of interest" description="Disordered" evidence="8">
    <location>
        <begin position="1"/>
        <end position="43"/>
    </location>
</feature>
<organism evidence="10 11">
    <name type="scientific">Citricoccus muralis</name>
    <dbReference type="NCBI Taxonomy" id="169134"/>
    <lineage>
        <taxon>Bacteria</taxon>
        <taxon>Bacillati</taxon>
        <taxon>Actinomycetota</taxon>
        <taxon>Actinomycetes</taxon>
        <taxon>Micrococcales</taxon>
        <taxon>Micrococcaceae</taxon>
        <taxon>Citricoccus</taxon>
    </lineage>
</organism>
<evidence type="ECO:0000256" key="2">
    <source>
        <dbReference type="ARBA" id="ARBA00005658"/>
    </source>
</evidence>
<evidence type="ECO:0000256" key="5">
    <source>
        <dbReference type="ARBA" id="ARBA00022692"/>
    </source>
</evidence>
<dbReference type="PANTHER" id="PTHR30047:SF7">
    <property type="entry name" value="HIGH-AFFINITY CHOLINE TRANSPORT PROTEIN"/>
    <property type="match status" value="1"/>
</dbReference>
<evidence type="ECO:0000256" key="9">
    <source>
        <dbReference type="SAM" id="Phobius"/>
    </source>
</evidence>
<evidence type="ECO:0000256" key="3">
    <source>
        <dbReference type="ARBA" id="ARBA00022448"/>
    </source>
</evidence>
<evidence type="ECO:0000256" key="1">
    <source>
        <dbReference type="ARBA" id="ARBA00004651"/>
    </source>
</evidence>
<feature type="transmembrane region" description="Helical" evidence="9">
    <location>
        <begin position="335"/>
        <end position="355"/>
    </location>
</feature>
<gene>
    <name evidence="10" type="ORF">P8192_02130</name>
</gene>
<evidence type="ECO:0000256" key="4">
    <source>
        <dbReference type="ARBA" id="ARBA00022475"/>
    </source>
</evidence>
<protein>
    <submittedName>
        <fullName evidence="10">BCCT family transporter</fullName>
    </submittedName>
</protein>
<keyword evidence="5 9" id="KW-0812">Transmembrane</keyword>
<feature type="transmembrane region" description="Helical" evidence="9">
    <location>
        <begin position="422"/>
        <end position="440"/>
    </location>
</feature>
<feature type="transmembrane region" description="Helical" evidence="9">
    <location>
        <begin position="262"/>
        <end position="282"/>
    </location>
</feature>
<dbReference type="PROSITE" id="PS01303">
    <property type="entry name" value="BCCT"/>
    <property type="match status" value="1"/>
</dbReference>
<feature type="compositionally biased region" description="Polar residues" evidence="8">
    <location>
        <begin position="656"/>
        <end position="667"/>
    </location>
</feature>
<feature type="transmembrane region" description="Helical" evidence="9">
    <location>
        <begin position="212"/>
        <end position="234"/>
    </location>
</feature>
<evidence type="ECO:0000313" key="10">
    <source>
        <dbReference type="EMBL" id="WFP16945.1"/>
    </source>
</evidence>
<dbReference type="InterPro" id="IPR018093">
    <property type="entry name" value="BCCT_CS"/>
</dbReference>
<feature type="region of interest" description="Disordered" evidence="8">
    <location>
        <begin position="617"/>
        <end position="667"/>
    </location>
</feature>
<keyword evidence="11" id="KW-1185">Reference proteome</keyword>
<dbReference type="InterPro" id="IPR000060">
    <property type="entry name" value="BCCT_transptr"/>
</dbReference>
<evidence type="ECO:0000256" key="6">
    <source>
        <dbReference type="ARBA" id="ARBA00022989"/>
    </source>
</evidence>
<keyword evidence="6 9" id="KW-1133">Transmembrane helix</keyword>
<feature type="transmembrane region" description="Helical" evidence="9">
    <location>
        <begin position="477"/>
        <end position="498"/>
    </location>
</feature>